<protein>
    <submittedName>
        <fullName evidence="6">TnpA, transposase (3' segment)</fullName>
    </submittedName>
</protein>
<dbReference type="InterPro" id="IPR047653">
    <property type="entry name" value="Tn3-like_transpos"/>
</dbReference>
<feature type="domain" description="Tn3 transposase DDE" evidence="5">
    <location>
        <begin position="265"/>
        <end position="651"/>
    </location>
</feature>
<evidence type="ECO:0000256" key="1">
    <source>
        <dbReference type="ARBA" id="ARBA00009402"/>
    </source>
</evidence>
<evidence type="ECO:0000256" key="3">
    <source>
        <dbReference type="ARBA" id="ARBA00023125"/>
    </source>
</evidence>
<evidence type="ECO:0000256" key="2">
    <source>
        <dbReference type="ARBA" id="ARBA00022578"/>
    </source>
</evidence>
<accession>Q97TK7</accession>
<dbReference type="OrthoDB" id="3538665at2"/>
<dbReference type="EMBL" id="AE001438">
    <property type="protein sequence ID" value="AAK76839.1"/>
    <property type="molecule type" value="Genomic_DNA"/>
</dbReference>
<keyword evidence="4" id="KW-0233">DNA recombination</keyword>
<keyword evidence="2" id="KW-0815">Transposition</keyword>
<keyword evidence="6" id="KW-0614">Plasmid</keyword>
<reference evidence="6 7" key="1">
    <citation type="journal article" date="2001" name="J. Bacteriol.">
        <title>Genome sequence and comparative analysis of the solvent-producing bacterium Clostridium acetobutylicum.</title>
        <authorList>
            <person name="Nolling J."/>
            <person name="Breton G."/>
            <person name="Omelchenko M.V."/>
            <person name="Makarova K.S."/>
            <person name="Zeng Q."/>
            <person name="Gibson R."/>
            <person name="Lee H.M."/>
            <person name="Dubois J."/>
            <person name="Qiu D."/>
            <person name="Hitti J."/>
            <person name="Wolf Y.I."/>
            <person name="Tatusov R.L."/>
            <person name="Sabathe F."/>
            <person name="Doucette-Stamm L."/>
            <person name="Soucaille P."/>
            <person name="Daly M.J."/>
            <person name="Bennett G.N."/>
            <person name="Koonin E.V."/>
            <person name="Smith D.R."/>
        </authorList>
    </citation>
    <scope>NUCLEOTIDE SEQUENCE [LARGE SCALE GENOMIC DNA]</scope>
    <source>
        <strain evidence="7">ATCC 824 / DSM 792 / JCM 1419 / LMG 5710 / VKM B-1787</strain>
        <plasmid evidence="7">pSOL1</plasmid>
    </source>
</reference>
<dbReference type="NCBIfam" id="NF033527">
    <property type="entry name" value="transpos_Tn3"/>
    <property type="match status" value="1"/>
</dbReference>
<evidence type="ECO:0000313" key="7">
    <source>
        <dbReference type="Proteomes" id="UP000000814"/>
    </source>
</evidence>
<dbReference type="InterPro" id="IPR002513">
    <property type="entry name" value="Tn3_Tnp_DDE_dom"/>
</dbReference>
<gene>
    <name evidence="6" type="primary">tnpa</name>
    <name evidence="6" type="ordered locus">CA_P0093</name>
</gene>
<dbReference type="SMR" id="Q97TK7"/>
<sequence length="673" mass="76571">MKKNGKIANIGLINYVDLGKIIIKAKEEGKTAVDFKAIEDIMPWDEFVSSINETSEITRPKEYNSLDLIAEKYSTLRKYTPRLLKILEFKASKKGEPVLKAMETIKELNANTKRKVPKGAPLDFVTNQWEKYVYDQEGNIDKKYYELAVFTELKNAVRSGDISIVGSKQHKPFEEYLITDSEWEKYKAENTDFKVSLDAEEYLKARLDLLNNKLKYVSDNIKKLKGVSIEDNKFVLSRLEKAVPDEAKELATKLYSLIPRVNLSDIIIDISKFTAFDNNLIHASTNKEPKDNERSCITASLMALGTNIGLKKMEQAVKGISYKQMSNVVNWRMSDDNMEKAMAAITNYHHRQPYAVHWGDGSTSSSDGVRVKSAVEALNASYNPHYGLEKGVTMYSAVSDQYSRFGVGIINTNSRDAIHIIDILLNHRTELEIEEHYTDTAGYTDQVFGLTHLLGFRFAPRLRDISDCKLYCIEGKEDFRNIQSVIKGKINTKIIKENYDDILKPVSSIKEGKVSGSLIMGKLGSYSRQNSLAKALTELGKIEKTIFILDYLSDEDFRRKIQIGLNKGEAMNALARAIFFGKYGMFHEKDIQGQLQRATALSIIINSITLWNTMYLPKAVEKLKEKEGVDESLLRHVSPLGWEHINFIGQYNLDDSSDYNLIDNMRPLREILQ</sequence>
<comment type="similarity">
    <text evidence="1">Belongs to the transposase 7 family.</text>
</comment>
<evidence type="ECO:0000259" key="5">
    <source>
        <dbReference type="Pfam" id="PF01526"/>
    </source>
</evidence>
<dbReference type="GO" id="GO:0006313">
    <property type="term" value="P:DNA transposition"/>
    <property type="evidence" value="ECO:0007669"/>
    <property type="project" value="InterPro"/>
</dbReference>
<organism evidence="6 7">
    <name type="scientific">Clostridium acetobutylicum (strain ATCC 824 / DSM 792 / JCM 1419 / IAM 19013 / LMG 5710 / NBRC 13948 / NRRL B-527 / VKM B-1787 / 2291 / W)</name>
    <dbReference type="NCBI Taxonomy" id="272562"/>
    <lineage>
        <taxon>Bacteria</taxon>
        <taxon>Bacillati</taxon>
        <taxon>Bacillota</taxon>
        <taxon>Clostridia</taxon>
        <taxon>Eubacteriales</taxon>
        <taxon>Clostridiaceae</taxon>
        <taxon>Clostridium</taxon>
    </lineage>
</organism>
<dbReference type="Pfam" id="PF01526">
    <property type="entry name" value="DDE_Tnp_Tn3"/>
    <property type="match status" value="1"/>
</dbReference>
<proteinExistence type="inferred from homology"/>
<keyword evidence="3" id="KW-0238">DNA-binding</keyword>
<dbReference type="GO" id="GO:0004803">
    <property type="term" value="F:transposase activity"/>
    <property type="evidence" value="ECO:0007669"/>
    <property type="project" value="InterPro"/>
</dbReference>
<dbReference type="HOGENOM" id="CLU_009098_1_2_9"/>
<keyword evidence="7" id="KW-1185">Reference proteome</keyword>
<dbReference type="PATRIC" id="fig|272562.8.peg.92"/>
<evidence type="ECO:0000256" key="4">
    <source>
        <dbReference type="ARBA" id="ARBA00023172"/>
    </source>
</evidence>
<geneLocation type="plasmid" evidence="6 7">
    <name>pSOL1</name>
</geneLocation>
<dbReference type="AlphaFoldDB" id="Q97TK7"/>
<dbReference type="KEGG" id="cac:CA_P0093"/>
<name>Q97TK7_CLOAB</name>
<dbReference type="GO" id="GO:0003677">
    <property type="term" value="F:DNA binding"/>
    <property type="evidence" value="ECO:0007669"/>
    <property type="project" value="UniProtKB-KW"/>
</dbReference>
<dbReference type="Proteomes" id="UP000000814">
    <property type="component" value="Plasmid pSOL1"/>
</dbReference>
<evidence type="ECO:0000313" key="6">
    <source>
        <dbReference type="EMBL" id="AAK76839.1"/>
    </source>
</evidence>